<sequence length="85" mass="9671">MEKTHHRDGHCYKLCNREPLQSADNEAEPHHWTGSQLQCLDCASRIYCYSIMDKAGLEVWDFIDSVYSTGEYSNTNVALGLTADE</sequence>
<proteinExistence type="predicted"/>
<name>A0AAP0F5Z0_9MAGN</name>
<dbReference type="Proteomes" id="UP001417504">
    <property type="component" value="Unassembled WGS sequence"/>
</dbReference>
<protein>
    <submittedName>
        <fullName evidence="1">Uncharacterized protein</fullName>
    </submittedName>
</protein>
<reference evidence="1 2" key="1">
    <citation type="submission" date="2024-01" db="EMBL/GenBank/DDBJ databases">
        <title>Genome assemblies of Stephania.</title>
        <authorList>
            <person name="Yang L."/>
        </authorList>
    </citation>
    <scope>NUCLEOTIDE SEQUENCE [LARGE SCALE GENOMIC DNA]</scope>
    <source>
        <strain evidence="1">QJT</strain>
        <tissue evidence="1">Leaf</tissue>
    </source>
</reference>
<organism evidence="1 2">
    <name type="scientific">Stephania japonica</name>
    <dbReference type="NCBI Taxonomy" id="461633"/>
    <lineage>
        <taxon>Eukaryota</taxon>
        <taxon>Viridiplantae</taxon>
        <taxon>Streptophyta</taxon>
        <taxon>Embryophyta</taxon>
        <taxon>Tracheophyta</taxon>
        <taxon>Spermatophyta</taxon>
        <taxon>Magnoliopsida</taxon>
        <taxon>Ranunculales</taxon>
        <taxon>Menispermaceae</taxon>
        <taxon>Menispermoideae</taxon>
        <taxon>Cissampelideae</taxon>
        <taxon>Stephania</taxon>
    </lineage>
</organism>
<evidence type="ECO:0000313" key="2">
    <source>
        <dbReference type="Proteomes" id="UP001417504"/>
    </source>
</evidence>
<gene>
    <name evidence="1" type="ORF">Sjap_019412</name>
</gene>
<keyword evidence="2" id="KW-1185">Reference proteome</keyword>
<comment type="caution">
    <text evidence="1">The sequence shown here is derived from an EMBL/GenBank/DDBJ whole genome shotgun (WGS) entry which is preliminary data.</text>
</comment>
<dbReference type="AlphaFoldDB" id="A0AAP0F5Z0"/>
<dbReference type="EMBL" id="JBBNAE010000008">
    <property type="protein sequence ID" value="KAK9102158.1"/>
    <property type="molecule type" value="Genomic_DNA"/>
</dbReference>
<evidence type="ECO:0000313" key="1">
    <source>
        <dbReference type="EMBL" id="KAK9102158.1"/>
    </source>
</evidence>
<accession>A0AAP0F5Z0</accession>